<dbReference type="GO" id="GO:0048205">
    <property type="term" value="P:COPI coating of Golgi vesicle"/>
    <property type="evidence" value="ECO:0007669"/>
    <property type="project" value="TreeGrafter"/>
</dbReference>
<comment type="caution">
    <text evidence="8">The sequence shown here is derived from an EMBL/GenBank/DDBJ whole genome shotgun (WGS) entry which is preliminary data.</text>
</comment>
<evidence type="ECO:0000313" key="9">
    <source>
        <dbReference type="Proteomes" id="UP001311799"/>
    </source>
</evidence>
<evidence type="ECO:0000259" key="7">
    <source>
        <dbReference type="PROSITE" id="PS50115"/>
    </source>
</evidence>
<dbReference type="InterPro" id="IPR001164">
    <property type="entry name" value="ArfGAP_dom"/>
</dbReference>
<feature type="domain" description="Arf-GAP" evidence="7">
    <location>
        <begin position="6"/>
        <end position="122"/>
    </location>
</feature>
<evidence type="ECO:0000256" key="1">
    <source>
        <dbReference type="ARBA" id="ARBA00022468"/>
    </source>
</evidence>
<dbReference type="GO" id="GO:0008270">
    <property type="term" value="F:zinc ion binding"/>
    <property type="evidence" value="ECO:0007669"/>
    <property type="project" value="UniProtKB-KW"/>
</dbReference>
<dbReference type="PROSITE" id="PS50115">
    <property type="entry name" value="ARFGAP"/>
    <property type="match status" value="1"/>
</dbReference>
<organism evidence="8 9">
    <name type="scientific">Cryptosporidium xiaoi</name>
    <dbReference type="NCBI Taxonomy" id="659607"/>
    <lineage>
        <taxon>Eukaryota</taxon>
        <taxon>Sar</taxon>
        <taxon>Alveolata</taxon>
        <taxon>Apicomplexa</taxon>
        <taxon>Conoidasida</taxon>
        <taxon>Coccidia</taxon>
        <taxon>Eucoccidiorida</taxon>
        <taxon>Eimeriorina</taxon>
        <taxon>Cryptosporidiidae</taxon>
        <taxon>Cryptosporidium</taxon>
    </lineage>
</organism>
<dbReference type="SMART" id="SM00105">
    <property type="entry name" value="ArfGap"/>
    <property type="match status" value="1"/>
</dbReference>
<evidence type="ECO:0000256" key="3">
    <source>
        <dbReference type="ARBA" id="ARBA00022771"/>
    </source>
</evidence>
<dbReference type="EMBL" id="JAWDEY010000002">
    <property type="protein sequence ID" value="KAK6591090.1"/>
    <property type="molecule type" value="Genomic_DNA"/>
</dbReference>
<feature type="compositionally biased region" description="Low complexity" evidence="6">
    <location>
        <begin position="314"/>
        <end position="333"/>
    </location>
</feature>
<proteinExistence type="predicted"/>
<dbReference type="PANTHER" id="PTHR45686">
    <property type="entry name" value="ADP-RIBOSYLATION FACTOR GTPASE ACTIVATING PROTEIN 3, ISOFORM H-RELATED"/>
    <property type="match status" value="1"/>
</dbReference>
<keyword evidence="2" id="KW-0479">Metal-binding</keyword>
<keyword evidence="3 5" id="KW-0863">Zinc-finger</keyword>
<dbReference type="InterPro" id="IPR037278">
    <property type="entry name" value="ARFGAP/RecO"/>
</dbReference>
<evidence type="ECO:0000313" key="8">
    <source>
        <dbReference type="EMBL" id="KAK6591090.1"/>
    </source>
</evidence>
<dbReference type="Gene3D" id="1.10.220.150">
    <property type="entry name" value="Arf GTPase activating protein"/>
    <property type="match status" value="1"/>
</dbReference>
<dbReference type="GO" id="GO:0005096">
    <property type="term" value="F:GTPase activator activity"/>
    <property type="evidence" value="ECO:0007669"/>
    <property type="project" value="UniProtKB-KW"/>
</dbReference>
<evidence type="ECO:0000256" key="6">
    <source>
        <dbReference type="SAM" id="MobiDB-lite"/>
    </source>
</evidence>
<dbReference type="Pfam" id="PF01412">
    <property type="entry name" value="ArfGap"/>
    <property type="match status" value="1"/>
</dbReference>
<dbReference type="PANTHER" id="PTHR45686:SF4">
    <property type="entry name" value="ADP-RIBOSYLATION FACTOR GTPASE ACTIVATING PROTEIN 3, ISOFORM H"/>
    <property type="match status" value="1"/>
</dbReference>
<accession>A0AAV9Y261</accession>
<dbReference type="Proteomes" id="UP001311799">
    <property type="component" value="Unassembled WGS sequence"/>
</dbReference>
<dbReference type="CDD" id="cd08830">
    <property type="entry name" value="ArfGap_ArfGap1"/>
    <property type="match status" value="1"/>
</dbReference>
<evidence type="ECO:0000256" key="4">
    <source>
        <dbReference type="ARBA" id="ARBA00022833"/>
    </source>
</evidence>
<keyword evidence="4" id="KW-0862">Zinc</keyword>
<evidence type="ECO:0000256" key="2">
    <source>
        <dbReference type="ARBA" id="ARBA00022723"/>
    </source>
</evidence>
<dbReference type="PRINTS" id="PR00405">
    <property type="entry name" value="REVINTRACTNG"/>
</dbReference>
<sequence length="408" mass="44758">MNTETQQFFKKIKEADPLNNKCLDCGAAHPQWASVSHGCLICLTCSGIHRSLGVHISFIRSITMDTWTEKQMKMMELGGNSKLNDIFKEYGLAGSDIKRKYNTVIASYYRTMLKDLCEGNTPKPKPSISVGCLEHVHESNNSSKNNTISSSKSFTNSYNSDLSVSSNNDNKYANLLNRNIGSNSGTIGGIFGSLTSFGMKVISNTKNYAENTLNSVQEHGIIETAIDSVKAGGHFIEEKGRAVVEKVQDEKFWSDTASTVQNSAQWLNNTIQTGISGVNDAITAAIDTNNFGDFNMFDNDIDGNTSYNSGDSNTTAKKTTSSSSVLNNNSSSNIQKNKIDRSSINNNSSELHNLTEKSTINTVITNSNNQTGNSSKLPENVKNIDLWKGDDLDDDWEPKNFKKGITKK</sequence>
<gene>
    <name evidence="8" type="ORF">RS030_111910</name>
</gene>
<feature type="region of interest" description="Disordered" evidence="6">
    <location>
        <begin position="306"/>
        <end position="353"/>
    </location>
</feature>
<feature type="compositionally biased region" description="Polar residues" evidence="6">
    <location>
        <begin position="342"/>
        <end position="352"/>
    </location>
</feature>
<dbReference type="GO" id="GO:0000139">
    <property type="term" value="C:Golgi membrane"/>
    <property type="evidence" value="ECO:0007669"/>
    <property type="project" value="GOC"/>
</dbReference>
<dbReference type="AlphaFoldDB" id="A0AAV9Y261"/>
<evidence type="ECO:0000256" key="5">
    <source>
        <dbReference type="PROSITE-ProRule" id="PRU00288"/>
    </source>
</evidence>
<name>A0AAV9Y261_9CRYT</name>
<reference evidence="8 9" key="1">
    <citation type="submission" date="2023-10" db="EMBL/GenBank/DDBJ databases">
        <title>Comparative genomics analysis reveals potential genetic determinants of host preference in Cryptosporidium xiaoi.</title>
        <authorList>
            <person name="Xiao L."/>
            <person name="Li J."/>
        </authorList>
    </citation>
    <scope>NUCLEOTIDE SEQUENCE [LARGE SCALE GENOMIC DNA]</scope>
    <source>
        <strain evidence="8 9">52996</strain>
    </source>
</reference>
<dbReference type="SUPFAM" id="SSF57863">
    <property type="entry name" value="ArfGap/RecO-like zinc finger"/>
    <property type="match status" value="1"/>
</dbReference>
<keyword evidence="1" id="KW-0343">GTPase activation</keyword>
<keyword evidence="9" id="KW-1185">Reference proteome</keyword>
<protein>
    <submittedName>
        <fullName evidence="8">ARF GAP-like zinc finger-containing</fullName>
    </submittedName>
</protein>
<feature type="region of interest" description="Disordered" evidence="6">
    <location>
        <begin position="389"/>
        <end position="408"/>
    </location>
</feature>
<dbReference type="InterPro" id="IPR038508">
    <property type="entry name" value="ArfGAP_dom_sf"/>
</dbReference>